<evidence type="ECO:0000256" key="6">
    <source>
        <dbReference type="SAM" id="Phobius"/>
    </source>
</evidence>
<sequence length="3380" mass="377914">MELGQLFRNWVNRSGDVVLNNLYIKGSALDDLDLPIKVLHGNLGKLTLKIPWKNLYGAPTIASLEGLYLVAVPNAGIQYNEEKEQQAQWEAKQKELTRIEEAKKVEAEKNKPKDPKADSFAEKLATNVIKNLQIHISDIHIRYEDAFTNPKKPFALGITLKQLAFQTTDSDWNPKVIKEDVKLIHKLVELDSLAVYWNSCTDSYLGFDKAKMLDVLHSNIANPHNATKYKYLIEPIASSAHLRLHTKPESDNFSLPKILLNLVMEEIAIALNKNQYQDIMEMLEGMERMNLANIFRKYKPNVPHKGHARQWWLFAYNAILGETVRRRRRMWSWQHIKQHRDTCRRYKEAYKKKLTAKKVSKDLQETLDSCEKQLSVFNITMVRQHAEVEVMRIVKPTIYWYAWLMAVALWCYIINFIMWQPSSKEMKKLRKEAKKREKEAAKKQKKEKKEKPKMAKKEGLKKEKEGGGGWFGGWLGGGAKKEKKSGEKSIASFDDLMTAEEKAKMYAAIGYQENAADPTLPKEFVANEVHFELGTISLTLKDLERHDPQVMKLMLSKLKSDIFQRPSANAVNVRASIFSMGIQGTAIQPEVKTPMLLSTIAEEMPLPLLDLMFETNPLDGECDTRVNLSTRSIEIVYDAQTINLIANFFKPPEIQAAAMEKMEDIKEQTTAGLQYAIEQRKYTEITVNLMPTHIIVPEKGVLKKDSKFIVLDLGELNISTEKKAKQIAHANVAENGNFSHCGKVPRLSFDDLLQKAFDKFMIRQKNIQLMLVNPGDDWKAARSAGKSHMHILHPLSINVDLEKCMVPDNRIAKMRVSGELPALNISISDQHIKEITALALSIPLPEPDHSGSPVDEIELDAPDISCLASEGNAEQLVRRLPTGDESGYDSSSDEDGGVREKVKDGTEALFHNATDLELKFEVKQIALTINKQVKDRPLPILKLVVDALGTEVKVRSFDLWVSAYLGGIYLQNMQFKVPEVVQNWQQKQGVVCREESGGPLVNLINTPITDDKAFKLLKIEIVQANKTGPEFSTRYENIAQKISVKFSALEVLLHKEAILNILDFVKSMQPVPSSEPVAPPVEAPPTTAPSSSLDASKLFSKNKKQQAEVIHLALEANLDIVSVAICTADLLITDIKIKGLEANVCMQKSKIAVSTSLRDVTIYDTTPGALYPKILAFDGGEVFCAKIDIFNRGTDGDNYSDMNCCDTSVFLKTGCMKLVFLNKFVMSVVDQLRVLLPFQGFSDALLSEAAKNQIAEASSAVAESAVEAAQEVGKKAPRIKLDINLKAPVIIVPQKSTSDNALVVDLGHLSVKNRFSIPGQKMTNDGLPAVLDHMVVKLQALKLSRALMSSLDMKAECLLLEPVSIQVEITRNLASAWYHGHPDVEIGGKLQCFSVRLSQGDFRTIMSLLNENLQEGQLPKKPVAPPIEAPKPTDTAPSVEEVVKAEVVTSEVKEDPLKKKEEPYSNLKFDFTIESVRLELFIGDSGLSAGFVGRDPKLSLALLEMNIIGLTGNMRSDSSIEAHVLLNKCSLDDQRPGHEEGITRGNVLRVVENASHRSQQGGPPNMIDVIFVQNAQEDKDIDVKLCGLFICVCPEYLSTLGDFFAKGMPETPVVDEAPVVGATPATPPPPVPKGSMNLKFKMEKPEIMMIENPLNVDTNALVLDIVIDFKMLISPEIQTMQGAISGLQVVSCIYAPEKREASKSQILNPIDINLHSSAPKGKGHHMDIMVTDIIMNISPATIRTITATLSTMTPPETTTVDDSLQKIPKNLWAVKRLKDCEFWFLKTELAEEATENQQLMDEANQNLKAIEGEETASVESRGEQLLMSINKIIIKMEGGVGKRTLPFIVAEMSFKGEVKDWTSKLFVEADLSLEVAYFNEHLAVWEPLLEPVEDSGTHRSWEIKASVQQNDIFAAEDLLEETDDSKPLLPQPKMTISVISKDMLDVTMTKTCLEVLGNLGQSFNDAYMLVEPMEKPGEVIAPYKVQNDSGLYIKLKLDESFKAPEQLVNGHIELENGEGVPLYDAVVPKSTKLKRKASVLRKTEEDTAKLMYLVLEDFGATRELKVLRAETRSFGINQRAYPGGTWQLVAHTQAAYGCKTITLRSVLQVKNHLSFPMELYYKLSDDAMGRCGEVAPDQKFNVPCEAVYAAPYEIYFKPRNAKYLESQSAFNWKEKDSQSAIVSCPPAKSEQAQPIFFTCFVEKEMILTESTGQKNTETYVLNILPPVVFRNLLQMPVSIALEGSLGEERVDVEEGDKKVLYNANVGKSFLEVKILNYLNKEWVGRKLLETDPEEMSIWSFTAKDENGTESHLDLGVHTSSTKGYQEVELYCPYWMINKTGREITYRAGDDFTVSHSGDFHGAVLFSFRSKSFFGKKKDKADIEEDTRSVSSSKTGSLRRGSGSLRKKEKKAKKESLKKTIKASLKISESEWSDKFSLDTVGSAGTVSCKQKGHNLDTIGGLMGSSLHMETSEHHQNNNYVPTDHHRKSIRMKVGVKITLASTGLTKICTFSPYYIITNKAKYTICCRENIPESVWVDVAPGDCVPFWPVQANKTMTMVCKIKDTDEETKPFTFTESHTTLLRLNHEYGGINVETQVMESAVHIQLDQYKEGFAAVLLVNHTSKANITFGQKEVKEERMTLYPGETLLYTWQDALAKRELIWEAGEQRNQKDDLVKDGIGDFLYDSDTKLYWVSFLDGLQRVLMFTEDIVLATMAQQAGELERVEQEIILSLQGIGMSLVNNELRKEIAYLGISSSGVIWEEKKKKRFKALKGRTSLAIEHAWNSYQEQSAIGKKIPPCIEINPKLIVQFGAESFMVKPHKCPIRRNFENGIWIQYRVSPHQTQLHVKVHRLQLDNQLPGAVFPTVLAPLPPPKSVAAESVPKPFTELSVMIRKREFTSVMQFKYAKVLIQEFAVKVDQGFINALILMFASGEVDEQAQKTAFKADCDMINVDLMSETAQSSASEQKNYYDMLHFSPLKIHLSFSLHGSSGDEEQKKPTQLKSNVLNLFLQSVGIVLTDIQDVIFKLAYFERNYNFLNQSQLQGEIVRHYSSQAIKQMYVLVLGLDVLGNPFGVIRGVAQGIEDLFYEPYQGAIQGPEEFAEGLALGVRSLFGHAVGGAAGAVSRITGALGKGLATLTLDDDYQKKRREQMNKRPADFKEGLARGGKGLVMGVVDGVTGIVRKPVEGAKQDGAAGFFKGVGKGLVGAFTRPASGVVDFASSSFEGIRRAAEMSDEVHRQRPPRFIHKDGIIRAYSFQEAEGNDILQDTEKGKFGNSDQYLGYLYVTPDRKNILMVTDRRVMFVSKGEVFGHWDCDWMYMWEDLKEPPSVISGGIQILLKEKQKKSFFSSGTVGKKVSIPDQKAAEWLVAKMKGGMLSNENK</sequence>
<evidence type="ECO:0000256" key="4">
    <source>
        <dbReference type="SAM" id="Coils"/>
    </source>
</evidence>
<dbReference type="GO" id="GO:0006623">
    <property type="term" value="P:protein targeting to vacuole"/>
    <property type="evidence" value="ECO:0007669"/>
    <property type="project" value="TreeGrafter"/>
</dbReference>
<keyword evidence="4" id="KW-0175">Coiled coil</keyword>
<feature type="domain" description="Intermembrane lipid transfer protein VPS13-like C-terminal" evidence="10">
    <location>
        <begin position="3239"/>
        <end position="3359"/>
    </location>
</feature>
<evidence type="ECO:0000259" key="7">
    <source>
        <dbReference type="Pfam" id="PF12624"/>
    </source>
</evidence>
<feature type="domain" description="Chorein N-terminal" evidence="7">
    <location>
        <begin position="14"/>
        <end position="848"/>
    </location>
</feature>
<keyword evidence="3" id="KW-0445">Lipid transport</keyword>
<feature type="region of interest" description="Disordered" evidence="5">
    <location>
        <begin position="429"/>
        <end position="482"/>
    </location>
</feature>
<keyword evidence="6" id="KW-1133">Transmembrane helix</keyword>
<evidence type="ECO:0000256" key="3">
    <source>
        <dbReference type="ARBA" id="ARBA00023055"/>
    </source>
</evidence>
<comment type="similarity">
    <text evidence="1">Belongs to the VPS13 family.</text>
</comment>
<dbReference type="InterPro" id="IPR026854">
    <property type="entry name" value="VPS13_N"/>
</dbReference>
<dbReference type="PANTHER" id="PTHR16166:SF93">
    <property type="entry name" value="INTERMEMBRANE LIPID TRANSFER PROTEIN VPS13"/>
    <property type="match status" value="1"/>
</dbReference>
<feature type="coiled-coil region" evidence="4">
    <location>
        <begin position="1786"/>
        <end position="1813"/>
    </location>
</feature>
<evidence type="ECO:0000313" key="13">
    <source>
        <dbReference type="Proteomes" id="UP000014760"/>
    </source>
</evidence>
<feature type="compositionally biased region" description="Basic and acidic residues" evidence="5">
    <location>
        <begin position="434"/>
        <end position="466"/>
    </location>
</feature>
<feature type="region of interest" description="Disordered" evidence="5">
    <location>
        <begin position="878"/>
        <end position="900"/>
    </location>
</feature>
<dbReference type="OrthoDB" id="428159at2759"/>
<dbReference type="FunCoup" id="R7VFD3">
    <property type="interactions" value="1091"/>
</dbReference>
<dbReference type="InterPro" id="IPR056748">
    <property type="entry name" value="VPS13-like_C"/>
</dbReference>
<feature type="domain" description="Vacuolar protein sorting-associated protein 13 VPS13 adaptor binding" evidence="9">
    <location>
        <begin position="2097"/>
        <end position="2596"/>
    </location>
</feature>
<dbReference type="InterPro" id="IPR056747">
    <property type="entry name" value="VPS13-like_M"/>
</dbReference>
<dbReference type="InterPro" id="IPR009543">
    <property type="entry name" value="VPS13_VAB"/>
</dbReference>
<dbReference type="Pfam" id="PF25037">
    <property type="entry name" value="VPS13_C"/>
    <property type="match status" value="1"/>
</dbReference>
<evidence type="ECO:0000313" key="12">
    <source>
        <dbReference type="EnsemblMetazoa" id="CapteP224867"/>
    </source>
</evidence>
<keyword evidence="2" id="KW-0813">Transport</keyword>
<dbReference type="EMBL" id="KB294550">
    <property type="protein sequence ID" value="ELU14385.1"/>
    <property type="molecule type" value="Genomic_DNA"/>
</dbReference>
<evidence type="ECO:0000259" key="10">
    <source>
        <dbReference type="Pfam" id="PF25037"/>
    </source>
</evidence>
<dbReference type="OMA" id="SGWRPIR"/>
<keyword evidence="6" id="KW-0472">Membrane</keyword>
<dbReference type="HOGENOM" id="CLU_000135_1_0_1"/>
<dbReference type="Proteomes" id="UP000014760">
    <property type="component" value="Unassembled WGS sequence"/>
</dbReference>
<reference evidence="13" key="1">
    <citation type="submission" date="2012-12" db="EMBL/GenBank/DDBJ databases">
        <authorList>
            <person name="Hellsten U."/>
            <person name="Grimwood J."/>
            <person name="Chapman J.A."/>
            <person name="Shapiro H."/>
            <person name="Aerts A."/>
            <person name="Otillar R.P."/>
            <person name="Terry A.Y."/>
            <person name="Boore J.L."/>
            <person name="Simakov O."/>
            <person name="Marletaz F."/>
            <person name="Cho S.-J."/>
            <person name="Edsinger-Gonzales E."/>
            <person name="Havlak P."/>
            <person name="Kuo D.-H."/>
            <person name="Larsson T."/>
            <person name="Lv J."/>
            <person name="Arendt D."/>
            <person name="Savage R."/>
            <person name="Osoegawa K."/>
            <person name="de Jong P."/>
            <person name="Lindberg D.R."/>
            <person name="Seaver E.C."/>
            <person name="Weisblat D.A."/>
            <person name="Putnam N.H."/>
            <person name="Grigoriev I.V."/>
            <person name="Rokhsar D.S."/>
        </authorList>
    </citation>
    <scope>NUCLEOTIDE SEQUENCE</scope>
    <source>
        <strain evidence="13">I ESC-2004</strain>
    </source>
</reference>
<protein>
    <recommendedName>
        <fullName evidence="14">Vacuolar protein sorting-associated protein 13C</fullName>
    </recommendedName>
</protein>
<dbReference type="Pfam" id="PF12624">
    <property type="entry name" value="VPS13_N"/>
    <property type="match status" value="1"/>
</dbReference>
<evidence type="ECO:0000256" key="5">
    <source>
        <dbReference type="SAM" id="MobiDB-lite"/>
    </source>
</evidence>
<dbReference type="EnsemblMetazoa" id="CapteT224867">
    <property type="protein sequence ID" value="CapteP224867"/>
    <property type="gene ID" value="CapteG224867"/>
</dbReference>
<name>R7VFD3_CAPTE</name>
<evidence type="ECO:0000256" key="2">
    <source>
        <dbReference type="ARBA" id="ARBA00022448"/>
    </source>
</evidence>
<keyword evidence="6" id="KW-0812">Transmembrane</keyword>
<evidence type="ECO:0008006" key="14">
    <source>
        <dbReference type="Google" id="ProtNLM"/>
    </source>
</evidence>
<dbReference type="GO" id="GO:0006869">
    <property type="term" value="P:lipid transport"/>
    <property type="evidence" value="ECO:0007669"/>
    <property type="project" value="UniProtKB-KW"/>
</dbReference>
<dbReference type="EMBL" id="AMQN01004868">
    <property type="status" value="NOT_ANNOTATED_CDS"/>
    <property type="molecule type" value="Genomic_DNA"/>
</dbReference>
<proteinExistence type="inferred from homology"/>
<keyword evidence="13" id="KW-1185">Reference proteome</keyword>
<gene>
    <name evidence="11" type="ORF">CAPTEDRAFT_224867</name>
</gene>
<accession>R7VFD3</accession>
<evidence type="ECO:0000313" key="11">
    <source>
        <dbReference type="EMBL" id="ELU14385.1"/>
    </source>
</evidence>
<feature type="region of interest" description="Disordered" evidence="5">
    <location>
        <begin position="2383"/>
        <end position="2412"/>
    </location>
</feature>
<organism evidence="11">
    <name type="scientific">Capitella teleta</name>
    <name type="common">Polychaete worm</name>
    <dbReference type="NCBI Taxonomy" id="283909"/>
    <lineage>
        <taxon>Eukaryota</taxon>
        <taxon>Metazoa</taxon>
        <taxon>Spiralia</taxon>
        <taxon>Lophotrochozoa</taxon>
        <taxon>Annelida</taxon>
        <taxon>Polychaeta</taxon>
        <taxon>Sedentaria</taxon>
        <taxon>Scolecida</taxon>
        <taxon>Capitellidae</taxon>
        <taxon>Capitella</taxon>
    </lineage>
</organism>
<dbReference type="Pfam" id="PF25033">
    <property type="entry name" value="VPS13_M"/>
    <property type="match status" value="1"/>
</dbReference>
<feature type="compositionally biased region" description="Gly residues" evidence="5">
    <location>
        <begin position="467"/>
        <end position="478"/>
    </location>
</feature>
<dbReference type="STRING" id="283909.R7VFD3"/>
<feature type="transmembrane region" description="Helical" evidence="6">
    <location>
        <begin position="398"/>
        <end position="419"/>
    </location>
</feature>
<reference evidence="12" key="3">
    <citation type="submission" date="2015-06" db="UniProtKB">
        <authorList>
            <consortium name="EnsemblMetazoa"/>
        </authorList>
    </citation>
    <scope>IDENTIFICATION</scope>
</reference>
<dbReference type="Pfam" id="PF25036">
    <property type="entry name" value="VPS13_VAB"/>
    <property type="match status" value="1"/>
</dbReference>
<dbReference type="InterPro" id="IPR026847">
    <property type="entry name" value="VPS13"/>
</dbReference>
<evidence type="ECO:0000259" key="8">
    <source>
        <dbReference type="Pfam" id="PF25033"/>
    </source>
</evidence>
<feature type="domain" description="VPS13-like middle region" evidence="8">
    <location>
        <begin position="1125"/>
        <end position="1963"/>
    </location>
</feature>
<evidence type="ECO:0000259" key="9">
    <source>
        <dbReference type="Pfam" id="PF25036"/>
    </source>
</evidence>
<dbReference type="GO" id="GO:0045053">
    <property type="term" value="P:protein retention in Golgi apparatus"/>
    <property type="evidence" value="ECO:0007669"/>
    <property type="project" value="TreeGrafter"/>
</dbReference>
<dbReference type="PANTHER" id="PTHR16166">
    <property type="entry name" value="VACUOLAR PROTEIN SORTING-ASSOCIATED PROTEIN VPS13"/>
    <property type="match status" value="1"/>
</dbReference>
<reference evidence="11 13" key="2">
    <citation type="journal article" date="2013" name="Nature">
        <title>Insights into bilaterian evolution from three spiralian genomes.</title>
        <authorList>
            <person name="Simakov O."/>
            <person name="Marletaz F."/>
            <person name="Cho S.J."/>
            <person name="Edsinger-Gonzales E."/>
            <person name="Havlak P."/>
            <person name="Hellsten U."/>
            <person name="Kuo D.H."/>
            <person name="Larsson T."/>
            <person name="Lv J."/>
            <person name="Arendt D."/>
            <person name="Savage R."/>
            <person name="Osoegawa K."/>
            <person name="de Jong P."/>
            <person name="Grimwood J."/>
            <person name="Chapman J.A."/>
            <person name="Shapiro H."/>
            <person name="Aerts A."/>
            <person name="Otillar R.P."/>
            <person name="Terry A.Y."/>
            <person name="Boore J.L."/>
            <person name="Grigoriev I.V."/>
            <person name="Lindberg D.R."/>
            <person name="Seaver E.C."/>
            <person name="Weisblat D.A."/>
            <person name="Putnam N.H."/>
            <person name="Rokhsar D.S."/>
        </authorList>
    </citation>
    <scope>NUCLEOTIDE SEQUENCE</scope>
    <source>
        <strain evidence="11 13">I ESC-2004</strain>
    </source>
</reference>
<evidence type="ECO:0000256" key="1">
    <source>
        <dbReference type="ARBA" id="ARBA00006545"/>
    </source>
</evidence>